<evidence type="ECO:0000313" key="3">
    <source>
        <dbReference type="EMBL" id="MBP3193692.1"/>
    </source>
</evidence>
<accession>A0A8J7RVG4</accession>
<dbReference type="PANTHER" id="PTHR21340">
    <property type="entry name" value="DIADENOSINE 5,5-P1,P4-TETRAPHOSPHATE PYROPHOSPHOHYDROLASE MUTT"/>
    <property type="match status" value="1"/>
</dbReference>
<dbReference type="GO" id="GO:0006754">
    <property type="term" value="P:ATP biosynthetic process"/>
    <property type="evidence" value="ECO:0007669"/>
    <property type="project" value="TreeGrafter"/>
</dbReference>
<evidence type="ECO:0000256" key="1">
    <source>
        <dbReference type="ARBA" id="ARBA00022801"/>
    </source>
</evidence>
<dbReference type="Pfam" id="PF00293">
    <property type="entry name" value="NUDIX"/>
    <property type="match status" value="1"/>
</dbReference>
<dbReference type="InterPro" id="IPR000086">
    <property type="entry name" value="NUDIX_hydrolase_dom"/>
</dbReference>
<dbReference type="PANTHER" id="PTHR21340:SF0">
    <property type="entry name" value="BIS(5'-NUCLEOSYL)-TETRAPHOSPHATASE [ASYMMETRICAL]"/>
    <property type="match status" value="1"/>
</dbReference>
<dbReference type="Proteomes" id="UP000673975">
    <property type="component" value="Unassembled WGS sequence"/>
</dbReference>
<gene>
    <name evidence="3" type="ORF">NATSA_13530</name>
</gene>
<dbReference type="Gene3D" id="3.90.79.10">
    <property type="entry name" value="Nucleoside Triphosphate Pyrophosphohydrolase"/>
    <property type="match status" value="1"/>
</dbReference>
<evidence type="ECO:0000259" key="2">
    <source>
        <dbReference type="PROSITE" id="PS51462"/>
    </source>
</evidence>
<evidence type="ECO:0000313" key="4">
    <source>
        <dbReference type="Proteomes" id="UP000673975"/>
    </source>
</evidence>
<dbReference type="GO" id="GO:0004081">
    <property type="term" value="F:bis(5'-nucleosyl)-tetraphosphatase (asymmetrical) activity"/>
    <property type="evidence" value="ECO:0007669"/>
    <property type="project" value="TreeGrafter"/>
</dbReference>
<dbReference type="AlphaFoldDB" id="A0A8J7RVG4"/>
<keyword evidence="1" id="KW-0378">Hydrolase</keyword>
<dbReference type="EMBL" id="JAFIDN010000013">
    <property type="protein sequence ID" value="MBP3193692.1"/>
    <property type="molecule type" value="Genomic_DNA"/>
</dbReference>
<reference evidence="3" key="1">
    <citation type="submission" date="2021-02" db="EMBL/GenBank/DDBJ databases">
        <title>Natronogracilivirga saccharolytica gen. nov. sp. nov. a new anaerobic, haloalkiliphilic carbohydrate-fermenting bacterium from soda lake and proposing of Cyclonatronumiaceae fam. nov. in the phylum Balneolaeota.</title>
        <authorList>
            <person name="Zhilina T.N."/>
            <person name="Sorokin D.Y."/>
            <person name="Zavarzina D.G."/>
            <person name="Toshchakov S.V."/>
            <person name="Kublanov I.V."/>
        </authorList>
    </citation>
    <scope>NUCLEOTIDE SEQUENCE</scope>
    <source>
        <strain evidence="3">Z-1702</strain>
    </source>
</reference>
<dbReference type="InterPro" id="IPR020084">
    <property type="entry name" value="NUDIX_hydrolase_CS"/>
</dbReference>
<keyword evidence="4" id="KW-1185">Reference proteome</keyword>
<sequence length="152" mass="17531">MSLKLVDVYPYRQIQEDVRFLIFKRAESAMYAGQWRMIGGKVNPGEHRSSAALRELGEETGCNVHDFWVVPQINQFYDHNTDTIHHIAAFAAGITGQSDIRLNHEHQSYKWVSAPEAKKILKWPEQARLIQLIHDILTTGEVLPEWKINVPQ</sequence>
<dbReference type="RefSeq" id="WP_210513150.1">
    <property type="nucleotide sequence ID" value="NZ_JAFIDN010000013.1"/>
</dbReference>
<proteinExistence type="predicted"/>
<dbReference type="InterPro" id="IPR015797">
    <property type="entry name" value="NUDIX_hydrolase-like_dom_sf"/>
</dbReference>
<dbReference type="SUPFAM" id="SSF55811">
    <property type="entry name" value="Nudix"/>
    <property type="match status" value="1"/>
</dbReference>
<dbReference type="InterPro" id="IPR051325">
    <property type="entry name" value="Nudix_hydrolase_domain"/>
</dbReference>
<comment type="caution">
    <text evidence="3">The sequence shown here is derived from an EMBL/GenBank/DDBJ whole genome shotgun (WGS) entry which is preliminary data.</text>
</comment>
<dbReference type="PROSITE" id="PS00893">
    <property type="entry name" value="NUDIX_BOX"/>
    <property type="match status" value="1"/>
</dbReference>
<feature type="domain" description="Nudix hydrolase" evidence="2">
    <location>
        <begin position="1"/>
        <end position="134"/>
    </location>
</feature>
<name>A0A8J7RVG4_9BACT</name>
<dbReference type="PROSITE" id="PS51462">
    <property type="entry name" value="NUDIX"/>
    <property type="match status" value="1"/>
</dbReference>
<protein>
    <submittedName>
        <fullName evidence="3">NUDIX pyrophosphatase</fullName>
    </submittedName>
</protein>
<dbReference type="GO" id="GO:0006167">
    <property type="term" value="P:AMP biosynthetic process"/>
    <property type="evidence" value="ECO:0007669"/>
    <property type="project" value="TreeGrafter"/>
</dbReference>
<organism evidence="3 4">
    <name type="scientific">Natronogracilivirga saccharolytica</name>
    <dbReference type="NCBI Taxonomy" id="2812953"/>
    <lineage>
        <taxon>Bacteria</taxon>
        <taxon>Pseudomonadati</taxon>
        <taxon>Balneolota</taxon>
        <taxon>Balneolia</taxon>
        <taxon>Balneolales</taxon>
        <taxon>Cyclonatronaceae</taxon>
        <taxon>Natronogracilivirga</taxon>
    </lineage>
</organism>